<evidence type="ECO:0000256" key="2">
    <source>
        <dbReference type="ARBA" id="ARBA00023157"/>
    </source>
</evidence>
<dbReference type="SUPFAM" id="SSF49899">
    <property type="entry name" value="Concanavalin A-like lectins/glucanases"/>
    <property type="match status" value="2"/>
</dbReference>
<keyword evidence="2" id="KW-1015">Disulfide bond</keyword>
<keyword evidence="1" id="KW-0732">Signal</keyword>
<proteinExistence type="predicted"/>
<dbReference type="InterPro" id="IPR036426">
    <property type="entry name" value="Bulb-type_lectin_dom_sf"/>
</dbReference>
<evidence type="ECO:0000313" key="5">
    <source>
        <dbReference type="EMBL" id="SDY42039.1"/>
    </source>
</evidence>
<dbReference type="Pfam" id="PF13385">
    <property type="entry name" value="Laminin_G_3"/>
    <property type="match status" value="2"/>
</dbReference>
<dbReference type="SMART" id="SM00108">
    <property type="entry name" value="B_lectin"/>
    <property type="match status" value="1"/>
</dbReference>
<dbReference type="GO" id="GO:0006955">
    <property type="term" value="P:immune response"/>
    <property type="evidence" value="ECO:0007669"/>
    <property type="project" value="InterPro"/>
</dbReference>
<dbReference type="Gene3D" id="2.90.10.10">
    <property type="entry name" value="Bulb-type lectin domain"/>
    <property type="match status" value="2"/>
</dbReference>
<dbReference type="PANTHER" id="PTHR46943:SF1">
    <property type="entry name" value="PENTRAXIN-RELATED PROTEIN PTX3"/>
    <property type="match status" value="1"/>
</dbReference>
<dbReference type="PROSITE" id="PS50927">
    <property type="entry name" value="BULB_LECTIN"/>
    <property type="match status" value="1"/>
</dbReference>
<keyword evidence="6" id="KW-1185">Reference proteome</keyword>
<dbReference type="PANTHER" id="PTHR46943">
    <property type="entry name" value="PENTRAXIN-RELATED PROTEIN PTX3"/>
    <property type="match status" value="1"/>
</dbReference>
<protein>
    <submittedName>
        <fullName evidence="5">D-mannose binding lectin</fullName>
    </submittedName>
</protein>
<dbReference type="GO" id="GO:0030246">
    <property type="term" value="F:carbohydrate binding"/>
    <property type="evidence" value="ECO:0007669"/>
    <property type="project" value="UniProtKB-KW"/>
</dbReference>
<dbReference type="STRING" id="405436.SAMN05444365_102210"/>
<dbReference type="SMART" id="SM00560">
    <property type="entry name" value="LamGL"/>
    <property type="match status" value="2"/>
</dbReference>
<dbReference type="AlphaFoldDB" id="A0A1H3JR11"/>
<dbReference type="InterPro" id="IPR006558">
    <property type="entry name" value="LamG-like"/>
</dbReference>
<gene>
    <name evidence="5" type="ORF">SAMN05444365_102210</name>
</gene>
<accession>A0A1H3JR11</accession>
<dbReference type="InterPro" id="IPR001480">
    <property type="entry name" value="Bulb-type_lectin_dom"/>
</dbReference>
<organism evidence="5 6">
    <name type="scientific">Micromonospora pattaloongensis</name>
    <dbReference type="NCBI Taxonomy" id="405436"/>
    <lineage>
        <taxon>Bacteria</taxon>
        <taxon>Bacillati</taxon>
        <taxon>Actinomycetota</taxon>
        <taxon>Actinomycetes</taxon>
        <taxon>Micromonosporales</taxon>
        <taxon>Micromonosporaceae</taxon>
        <taxon>Micromonospora</taxon>
    </lineage>
</organism>
<dbReference type="EMBL" id="FNPH01000002">
    <property type="protein sequence ID" value="SDY42039.1"/>
    <property type="molecule type" value="Genomic_DNA"/>
</dbReference>
<feature type="region of interest" description="Disordered" evidence="3">
    <location>
        <begin position="483"/>
        <end position="510"/>
    </location>
</feature>
<evidence type="ECO:0000259" key="4">
    <source>
        <dbReference type="PROSITE" id="PS50927"/>
    </source>
</evidence>
<evidence type="ECO:0000313" key="6">
    <source>
        <dbReference type="Proteomes" id="UP000242415"/>
    </source>
</evidence>
<reference evidence="6" key="1">
    <citation type="submission" date="2016-10" db="EMBL/GenBank/DDBJ databases">
        <authorList>
            <person name="Varghese N."/>
            <person name="Submissions S."/>
        </authorList>
    </citation>
    <scope>NUCLEOTIDE SEQUENCE [LARGE SCALE GENOMIC DNA]</scope>
    <source>
        <strain evidence="6">DSM 45245</strain>
    </source>
</reference>
<keyword evidence="5" id="KW-0430">Lectin</keyword>
<dbReference type="Gene3D" id="2.60.120.200">
    <property type="match status" value="2"/>
</dbReference>
<feature type="domain" description="Bulb-type lectin" evidence="4">
    <location>
        <begin position="1148"/>
        <end position="1254"/>
    </location>
</feature>
<dbReference type="SUPFAM" id="SSF51110">
    <property type="entry name" value="alpha-D-mannose-specific plant lectins"/>
    <property type="match status" value="1"/>
</dbReference>
<name>A0A1H3JR11_9ACTN</name>
<evidence type="ECO:0000256" key="1">
    <source>
        <dbReference type="ARBA" id="ARBA00022729"/>
    </source>
</evidence>
<sequence>MVAEASRTEFAQVVAQPDGRFRFEASVVPQRTRKAGRWADVDLTLSRGADGLLRPAVSVADVVFSGGGSGPLVTLTRHGKKMTMTWPGRPLPAPTVSGDSATYPSVLPDVDLVVRATRTGFTHVLVIKTAAAAANPSVRLIRFGLGGEVQVRSASSGRLRAVAGRSVIAESESAVMWDSRTQVATAGSASLRAAEPGLPSTPVAAGDAARVAPVDVEIAGKDLLLRPDAKLLDAPDAMFPLFVDPAWSVYKTKWAYATNDGSSNTDYATARVGLNPDTGAVYRSFFEFPTTANGVSLKGKHIESAYVQMNLDHSWSCGNTVTSMYSTPAINATMKASWSTMALKKLLDTATGHANEAGGCTSIQPDMIMNFSGSVVTSQVQSAATENWNTFTVGFTARASDGSGESTQDRWKKFHPNGAKFVVDYDTKPGAPNGLQVAGVACPASGVLTIGTLSPTFSAVFTDADKADSLTGAFEWIQVPTGGMGAVTDTSPTRRTPPPNKAGVAPNTRASSAAVSIVNGPTYAFRARATDKAPYSLTGSWSAWCQFRADTSVPRVSASMVTVPAGPGMKGRVRFESTDTDVTKFKYGWDAATREVTAQGTNPKYAEVDVTAASFGRNVLLVKAVDATLNEGNGSVEFMVGRTAPPVATWGLETYPGINQAGALADKQSSPTNSPLTASNVTWPGDVRLVGGQTATFNGSSSAATTAASVVATTGSFSVAAWVRLNAVPTTDAKIAVQEGTDAAGFDFGVRRMGSPLTPYWSFLLKDTSAQSSASRAAVSTVAITSADVGKWTHVAGVYDAAEQRVRLYVNGVRVAEADRSVSPWAASGKFVVGRGFGFGAAENWWSGSIAGVQVFNRVLVGQDFIGQLGSDELSGGFNEPGILTPIQVGQWNFDGAVECRIADLRDNCEAPDTVTAWERWLALTRGSAVDAGHSINDTGLWIDDHYFPDEGNTEATREYGRSAVKTGITGPDGDGNEFTQWQDRPVLRTDDSFTISAWVLLNDLGGMRTAVSQRGVHESASWLRYNPALAKWEFVVSDEDVSNTATAGVTSESAATEGVWTHLAGVYDAGRKQLRIYVNGLLEGAKPVSFTPMPSSGPLLVGRTLSRDQLMDQWIGAIDDVAVFQGAMSDTSMFELYNLQVPPETGTNTLPRGEILTERQYLRSDTGNYRLEMQEDGDLVLSQGGLPMWQTATGGHPGAHLAFQADGNLVVRSGDGTALWSTGTAGTAVDKLVLRDDGDLVLLDTGGQVVWRR</sequence>
<dbReference type="InterPro" id="IPR013320">
    <property type="entry name" value="ConA-like_dom_sf"/>
</dbReference>
<dbReference type="Proteomes" id="UP000242415">
    <property type="component" value="Unassembled WGS sequence"/>
</dbReference>
<dbReference type="InterPro" id="IPR042837">
    <property type="entry name" value="PTX3"/>
</dbReference>
<evidence type="ECO:0000256" key="3">
    <source>
        <dbReference type="SAM" id="MobiDB-lite"/>
    </source>
</evidence>